<feature type="region of interest" description="Disordered" evidence="1">
    <location>
        <begin position="133"/>
        <end position="160"/>
    </location>
</feature>
<keyword evidence="3" id="KW-1185">Reference proteome</keyword>
<proteinExistence type="predicted"/>
<dbReference type="AlphaFoldDB" id="A0A0D2VWW2"/>
<protein>
    <submittedName>
        <fullName evidence="2">Uncharacterized protein</fullName>
    </submittedName>
</protein>
<evidence type="ECO:0000256" key="1">
    <source>
        <dbReference type="SAM" id="MobiDB-lite"/>
    </source>
</evidence>
<gene>
    <name evidence="2" type="ORF">CAOG_009990</name>
</gene>
<feature type="compositionally biased region" description="Basic and acidic residues" evidence="1">
    <location>
        <begin position="151"/>
        <end position="160"/>
    </location>
</feature>
<dbReference type="Proteomes" id="UP000008743">
    <property type="component" value="Unassembled WGS sequence"/>
</dbReference>
<organism evidence="2 3">
    <name type="scientific">Capsaspora owczarzaki (strain ATCC 30864)</name>
    <dbReference type="NCBI Taxonomy" id="595528"/>
    <lineage>
        <taxon>Eukaryota</taxon>
        <taxon>Filasterea</taxon>
        <taxon>Capsaspora</taxon>
    </lineage>
</organism>
<reference evidence="3" key="1">
    <citation type="submission" date="2011-02" db="EMBL/GenBank/DDBJ databases">
        <title>The Genome Sequence of Capsaspora owczarzaki ATCC 30864.</title>
        <authorList>
            <person name="Russ C."/>
            <person name="Cuomo C."/>
            <person name="Burger G."/>
            <person name="Gray M.W."/>
            <person name="Holland P.W.H."/>
            <person name="King N."/>
            <person name="Lang F.B.F."/>
            <person name="Roger A.J."/>
            <person name="Ruiz-Trillo I."/>
            <person name="Young S.K."/>
            <person name="Zeng Q."/>
            <person name="Gargeya S."/>
            <person name="Alvarado L."/>
            <person name="Berlin A."/>
            <person name="Chapman S.B."/>
            <person name="Chen Z."/>
            <person name="Freedman E."/>
            <person name="Gellesch M."/>
            <person name="Goldberg J."/>
            <person name="Griggs A."/>
            <person name="Gujja S."/>
            <person name="Heilman E."/>
            <person name="Heiman D."/>
            <person name="Howarth C."/>
            <person name="Mehta T."/>
            <person name="Neiman D."/>
            <person name="Pearson M."/>
            <person name="Roberts A."/>
            <person name="Saif S."/>
            <person name="Shea T."/>
            <person name="Shenoy N."/>
            <person name="Sisk P."/>
            <person name="Stolte C."/>
            <person name="Sykes S."/>
            <person name="White J."/>
            <person name="Yandava C."/>
            <person name="Haas B."/>
            <person name="Nusbaum C."/>
            <person name="Birren B."/>
        </authorList>
    </citation>
    <scope>NUCLEOTIDE SEQUENCE</scope>
    <source>
        <strain evidence="3">ATCC 30864</strain>
    </source>
</reference>
<dbReference type="EMBL" id="KE346370">
    <property type="protein sequence ID" value="KJE96077.1"/>
    <property type="molecule type" value="Genomic_DNA"/>
</dbReference>
<name>A0A0D2VWW2_CAPO3</name>
<sequence length="160" mass="17907">MKTTKSNRNQKEKNTRHPHLCACSLWLAAHQRLVHNVSIGLVCDSGVCSEVRQVECVHGIVKLFLSRVLCSQRHPVQRPKHARVAQCSIDCGLSHRVKLWQNVVNLSSDRAVVDGRAKVQRKRLGVELAVDHRSGKAERKQSCHASPVDGSVRDAREGRL</sequence>
<evidence type="ECO:0000313" key="3">
    <source>
        <dbReference type="Proteomes" id="UP000008743"/>
    </source>
</evidence>
<evidence type="ECO:0000313" key="2">
    <source>
        <dbReference type="EMBL" id="KJE96077.1"/>
    </source>
</evidence>
<accession>A0A0D2VWW2</accession>
<dbReference type="InParanoid" id="A0A0D2VWW2"/>